<accession>A0ABD1UNM8</accession>
<feature type="region of interest" description="Disordered" evidence="1">
    <location>
        <begin position="1"/>
        <end position="30"/>
    </location>
</feature>
<dbReference type="EMBL" id="JBFOLK010000003">
    <property type="protein sequence ID" value="KAL2526328.1"/>
    <property type="molecule type" value="Genomic_DNA"/>
</dbReference>
<sequence>MISDHPRSEIPKENPEGGEKAQDLEKKENDQSRVVQYWCMGLMLPFYQIVIQPISKENPEGGERAEDSEKRDNDQSRVVQYRCMGLMLPFIKLLSNRLTECTMDDGDQATCHHLVKVAFHYSNSCLL</sequence>
<dbReference type="AlphaFoldDB" id="A0ABD1UNM8"/>
<evidence type="ECO:0000313" key="3">
    <source>
        <dbReference type="Proteomes" id="UP001604336"/>
    </source>
</evidence>
<evidence type="ECO:0000313" key="2">
    <source>
        <dbReference type="EMBL" id="KAL2526328.1"/>
    </source>
</evidence>
<dbReference type="Proteomes" id="UP001604336">
    <property type="component" value="Unassembled WGS sequence"/>
</dbReference>
<protein>
    <submittedName>
        <fullName evidence="2">Uncharacterized protein</fullName>
    </submittedName>
</protein>
<reference evidence="3" key="1">
    <citation type="submission" date="2024-07" db="EMBL/GenBank/DDBJ databases">
        <title>Two chromosome-level genome assemblies of Korean endemic species Abeliophyllum distichum and Forsythia ovata (Oleaceae).</title>
        <authorList>
            <person name="Jang H."/>
        </authorList>
    </citation>
    <scope>NUCLEOTIDE SEQUENCE [LARGE SCALE GENOMIC DNA]</scope>
</reference>
<name>A0ABD1UNM8_9LAMI</name>
<gene>
    <name evidence="2" type="ORF">Adt_11382</name>
</gene>
<comment type="caution">
    <text evidence="2">The sequence shown here is derived from an EMBL/GenBank/DDBJ whole genome shotgun (WGS) entry which is preliminary data.</text>
</comment>
<keyword evidence="3" id="KW-1185">Reference proteome</keyword>
<evidence type="ECO:0000256" key="1">
    <source>
        <dbReference type="SAM" id="MobiDB-lite"/>
    </source>
</evidence>
<proteinExistence type="predicted"/>
<organism evidence="2 3">
    <name type="scientific">Abeliophyllum distichum</name>
    <dbReference type="NCBI Taxonomy" id="126358"/>
    <lineage>
        <taxon>Eukaryota</taxon>
        <taxon>Viridiplantae</taxon>
        <taxon>Streptophyta</taxon>
        <taxon>Embryophyta</taxon>
        <taxon>Tracheophyta</taxon>
        <taxon>Spermatophyta</taxon>
        <taxon>Magnoliopsida</taxon>
        <taxon>eudicotyledons</taxon>
        <taxon>Gunneridae</taxon>
        <taxon>Pentapetalae</taxon>
        <taxon>asterids</taxon>
        <taxon>lamiids</taxon>
        <taxon>Lamiales</taxon>
        <taxon>Oleaceae</taxon>
        <taxon>Forsythieae</taxon>
        <taxon>Abeliophyllum</taxon>
    </lineage>
</organism>